<dbReference type="Proteomes" id="UP000315677">
    <property type="component" value="Unassembled WGS sequence"/>
</dbReference>
<evidence type="ECO:0000256" key="1">
    <source>
        <dbReference type="ARBA" id="ARBA00022801"/>
    </source>
</evidence>
<evidence type="ECO:0000259" key="2">
    <source>
        <dbReference type="Pfam" id="PF00561"/>
    </source>
</evidence>
<evidence type="ECO:0000313" key="3">
    <source>
        <dbReference type="EMBL" id="TQM10195.1"/>
    </source>
</evidence>
<gene>
    <name evidence="3" type="ORF">FB558_5980</name>
</gene>
<dbReference type="PRINTS" id="PR00412">
    <property type="entry name" value="EPOXHYDRLASE"/>
</dbReference>
<keyword evidence="4" id="KW-1185">Reference proteome</keyword>
<dbReference type="GO" id="GO:0016787">
    <property type="term" value="F:hydrolase activity"/>
    <property type="evidence" value="ECO:0007669"/>
    <property type="project" value="UniProtKB-KW"/>
</dbReference>
<dbReference type="OrthoDB" id="2987348at2"/>
<dbReference type="InterPro" id="IPR029058">
    <property type="entry name" value="AB_hydrolase_fold"/>
</dbReference>
<proteinExistence type="predicted"/>
<sequence length="292" mass="31536">MSPVLNGSVRTATRNDLIFDVHELGPPGGDPVLLLHGFPQHGDSWHAVATRLAERGYRTLAPDQRGYSPRARPRGRAAYRGRELVADALAVVDELVGPGARVHLVGHDWGAAVAWQLAARHGERLRSLTAVSVPPPAAYLRSLLTTRQGLASWYVYAFQLPGLPERVLGAGGAPFSRRLVAMLRRTGQSRAAAERDAAGLADPAALAAALNWYRAMFTEKPGGPAAPVTVPTLFVWSDGDVALTRQSVELVHEHVAGPFRYAELRGVSHWIPDEAPDQLAELLLEHLSEHPG</sequence>
<evidence type="ECO:0000313" key="4">
    <source>
        <dbReference type="Proteomes" id="UP000315677"/>
    </source>
</evidence>
<accession>A0A543DLQ5</accession>
<dbReference type="AlphaFoldDB" id="A0A543DLQ5"/>
<dbReference type="EMBL" id="VFPA01000003">
    <property type="protein sequence ID" value="TQM10195.1"/>
    <property type="molecule type" value="Genomic_DNA"/>
</dbReference>
<comment type="caution">
    <text evidence="3">The sequence shown here is derived from an EMBL/GenBank/DDBJ whole genome shotgun (WGS) entry which is preliminary data.</text>
</comment>
<dbReference type="InterPro" id="IPR000073">
    <property type="entry name" value="AB_hydrolase_1"/>
</dbReference>
<keyword evidence="1" id="KW-0378">Hydrolase</keyword>
<dbReference type="PANTHER" id="PTHR43329">
    <property type="entry name" value="EPOXIDE HYDROLASE"/>
    <property type="match status" value="1"/>
</dbReference>
<dbReference type="SUPFAM" id="SSF53474">
    <property type="entry name" value="alpha/beta-Hydrolases"/>
    <property type="match status" value="1"/>
</dbReference>
<organism evidence="3 4">
    <name type="scientific">Pseudonocardia kunmingensis</name>
    <dbReference type="NCBI Taxonomy" id="630975"/>
    <lineage>
        <taxon>Bacteria</taxon>
        <taxon>Bacillati</taxon>
        <taxon>Actinomycetota</taxon>
        <taxon>Actinomycetes</taxon>
        <taxon>Pseudonocardiales</taxon>
        <taxon>Pseudonocardiaceae</taxon>
        <taxon>Pseudonocardia</taxon>
    </lineage>
</organism>
<dbReference type="Gene3D" id="3.40.50.1820">
    <property type="entry name" value="alpha/beta hydrolase"/>
    <property type="match status" value="1"/>
</dbReference>
<protein>
    <submittedName>
        <fullName evidence="3">Pimeloyl-ACP methyl ester carboxylesterase</fullName>
    </submittedName>
</protein>
<dbReference type="Pfam" id="PF00561">
    <property type="entry name" value="Abhydrolase_1"/>
    <property type="match status" value="1"/>
</dbReference>
<reference evidence="3 4" key="1">
    <citation type="submission" date="2019-06" db="EMBL/GenBank/DDBJ databases">
        <title>Sequencing the genomes of 1000 actinobacteria strains.</title>
        <authorList>
            <person name="Klenk H.-P."/>
        </authorList>
    </citation>
    <scope>NUCLEOTIDE SEQUENCE [LARGE SCALE GENOMIC DNA]</scope>
    <source>
        <strain evidence="3 4">DSM 45301</strain>
    </source>
</reference>
<dbReference type="InterPro" id="IPR000639">
    <property type="entry name" value="Epox_hydrolase-like"/>
</dbReference>
<name>A0A543DLQ5_9PSEU</name>
<feature type="domain" description="AB hydrolase-1" evidence="2">
    <location>
        <begin position="31"/>
        <end position="201"/>
    </location>
</feature>